<protein>
    <submittedName>
        <fullName evidence="2">Uncharacterized protein</fullName>
    </submittedName>
</protein>
<proteinExistence type="predicted"/>
<dbReference type="OrthoDB" id="2681472at2759"/>
<gene>
    <name evidence="2" type="ORF">PAXRUDRAFT_178013</name>
</gene>
<dbReference type="AlphaFoldDB" id="A0A0D0D8X2"/>
<dbReference type="InParanoid" id="A0A0D0D8X2"/>
<feature type="compositionally biased region" description="Basic and acidic residues" evidence="1">
    <location>
        <begin position="133"/>
        <end position="143"/>
    </location>
</feature>
<accession>A0A0D0D8X2</accession>
<reference evidence="3" key="2">
    <citation type="submission" date="2015-01" db="EMBL/GenBank/DDBJ databases">
        <title>Evolutionary Origins and Diversification of the Mycorrhizal Mutualists.</title>
        <authorList>
            <consortium name="DOE Joint Genome Institute"/>
            <consortium name="Mycorrhizal Genomics Consortium"/>
            <person name="Kohler A."/>
            <person name="Kuo A."/>
            <person name="Nagy L.G."/>
            <person name="Floudas D."/>
            <person name="Copeland A."/>
            <person name="Barry K.W."/>
            <person name="Cichocki N."/>
            <person name="Veneault-Fourrey C."/>
            <person name="LaButti K."/>
            <person name="Lindquist E.A."/>
            <person name="Lipzen A."/>
            <person name="Lundell T."/>
            <person name="Morin E."/>
            <person name="Murat C."/>
            <person name="Riley R."/>
            <person name="Ohm R."/>
            <person name="Sun H."/>
            <person name="Tunlid A."/>
            <person name="Henrissat B."/>
            <person name="Grigoriev I.V."/>
            <person name="Hibbett D.S."/>
            <person name="Martin F."/>
        </authorList>
    </citation>
    <scope>NUCLEOTIDE SEQUENCE [LARGE SCALE GENOMIC DNA]</scope>
    <source>
        <strain evidence="3">Ve08.2h10</strain>
    </source>
</reference>
<evidence type="ECO:0000313" key="2">
    <source>
        <dbReference type="EMBL" id="KIK73595.1"/>
    </source>
</evidence>
<name>A0A0D0D8X2_9AGAM</name>
<dbReference type="Proteomes" id="UP000054538">
    <property type="component" value="Unassembled WGS sequence"/>
</dbReference>
<feature type="region of interest" description="Disordered" evidence="1">
    <location>
        <begin position="133"/>
        <end position="156"/>
    </location>
</feature>
<dbReference type="HOGENOM" id="CLU_104732_0_0_1"/>
<evidence type="ECO:0000256" key="1">
    <source>
        <dbReference type="SAM" id="MobiDB-lite"/>
    </source>
</evidence>
<sequence length="156" mass="17914">MSDQPAKRQYAFTVALTVYSTLKQSKGKSTTKWQEKPVKTKEMLFPLNENNYVEFLESVLEKHSQTKYRVSCKQRFSFKFTMPKTKSQCMSEAMDVDNESDYKEMVQKIYNTASDPSAATKFSVDMKHVEKLPSHHANDHSGDEGSSMCRNTNICT</sequence>
<keyword evidence="3" id="KW-1185">Reference proteome</keyword>
<evidence type="ECO:0000313" key="3">
    <source>
        <dbReference type="Proteomes" id="UP000054538"/>
    </source>
</evidence>
<organism evidence="2 3">
    <name type="scientific">Paxillus rubicundulus Ve08.2h10</name>
    <dbReference type="NCBI Taxonomy" id="930991"/>
    <lineage>
        <taxon>Eukaryota</taxon>
        <taxon>Fungi</taxon>
        <taxon>Dikarya</taxon>
        <taxon>Basidiomycota</taxon>
        <taxon>Agaricomycotina</taxon>
        <taxon>Agaricomycetes</taxon>
        <taxon>Agaricomycetidae</taxon>
        <taxon>Boletales</taxon>
        <taxon>Paxilineae</taxon>
        <taxon>Paxillaceae</taxon>
        <taxon>Paxillus</taxon>
    </lineage>
</organism>
<reference evidence="2 3" key="1">
    <citation type="submission" date="2014-04" db="EMBL/GenBank/DDBJ databases">
        <authorList>
            <consortium name="DOE Joint Genome Institute"/>
            <person name="Kuo A."/>
            <person name="Kohler A."/>
            <person name="Jargeat P."/>
            <person name="Nagy L.G."/>
            <person name="Floudas D."/>
            <person name="Copeland A."/>
            <person name="Barry K.W."/>
            <person name="Cichocki N."/>
            <person name="Veneault-Fourrey C."/>
            <person name="LaButti K."/>
            <person name="Lindquist E.A."/>
            <person name="Lipzen A."/>
            <person name="Lundell T."/>
            <person name="Morin E."/>
            <person name="Murat C."/>
            <person name="Sun H."/>
            <person name="Tunlid A."/>
            <person name="Henrissat B."/>
            <person name="Grigoriev I.V."/>
            <person name="Hibbett D.S."/>
            <person name="Martin F."/>
            <person name="Nordberg H.P."/>
            <person name="Cantor M.N."/>
            <person name="Hua S.X."/>
        </authorList>
    </citation>
    <scope>NUCLEOTIDE SEQUENCE [LARGE SCALE GENOMIC DNA]</scope>
    <source>
        <strain evidence="2 3">Ve08.2h10</strain>
    </source>
</reference>
<dbReference type="EMBL" id="KN829592">
    <property type="protein sequence ID" value="KIK73595.1"/>
    <property type="molecule type" value="Genomic_DNA"/>
</dbReference>